<organism evidence="1 2">
    <name type="scientific">Aplosporella prunicola CBS 121167</name>
    <dbReference type="NCBI Taxonomy" id="1176127"/>
    <lineage>
        <taxon>Eukaryota</taxon>
        <taxon>Fungi</taxon>
        <taxon>Dikarya</taxon>
        <taxon>Ascomycota</taxon>
        <taxon>Pezizomycotina</taxon>
        <taxon>Dothideomycetes</taxon>
        <taxon>Dothideomycetes incertae sedis</taxon>
        <taxon>Botryosphaeriales</taxon>
        <taxon>Aplosporellaceae</taxon>
        <taxon>Aplosporella</taxon>
    </lineage>
</organism>
<reference evidence="1" key="1">
    <citation type="journal article" date="2020" name="Stud. Mycol.">
        <title>101 Dothideomycetes genomes: a test case for predicting lifestyles and emergence of pathogens.</title>
        <authorList>
            <person name="Haridas S."/>
            <person name="Albert R."/>
            <person name="Binder M."/>
            <person name="Bloem J."/>
            <person name="Labutti K."/>
            <person name="Salamov A."/>
            <person name="Andreopoulos B."/>
            <person name="Baker S."/>
            <person name="Barry K."/>
            <person name="Bills G."/>
            <person name="Bluhm B."/>
            <person name="Cannon C."/>
            <person name="Castanera R."/>
            <person name="Culley D."/>
            <person name="Daum C."/>
            <person name="Ezra D."/>
            <person name="Gonzalez J."/>
            <person name="Henrissat B."/>
            <person name="Kuo A."/>
            <person name="Liang C."/>
            <person name="Lipzen A."/>
            <person name="Lutzoni F."/>
            <person name="Magnuson J."/>
            <person name="Mondo S."/>
            <person name="Nolan M."/>
            <person name="Ohm R."/>
            <person name="Pangilinan J."/>
            <person name="Park H.-J."/>
            <person name="Ramirez L."/>
            <person name="Alfaro M."/>
            <person name="Sun H."/>
            <person name="Tritt A."/>
            <person name="Yoshinaga Y."/>
            <person name="Zwiers L.-H."/>
            <person name="Turgeon B."/>
            <person name="Goodwin S."/>
            <person name="Spatafora J."/>
            <person name="Crous P."/>
            <person name="Grigoriev I."/>
        </authorList>
    </citation>
    <scope>NUCLEOTIDE SEQUENCE</scope>
    <source>
        <strain evidence="1">CBS 121167</strain>
    </source>
</reference>
<dbReference type="Proteomes" id="UP000799438">
    <property type="component" value="Unassembled WGS sequence"/>
</dbReference>
<accession>A0A6A6B6B3</accession>
<keyword evidence="2" id="KW-1185">Reference proteome</keyword>
<protein>
    <submittedName>
        <fullName evidence="1">Uncharacterized protein</fullName>
    </submittedName>
</protein>
<proteinExistence type="predicted"/>
<dbReference type="AlphaFoldDB" id="A0A6A6B6B3"/>
<gene>
    <name evidence="1" type="ORF">K452DRAFT_63797</name>
</gene>
<dbReference type="EMBL" id="ML995492">
    <property type="protein sequence ID" value="KAF2139662.1"/>
    <property type="molecule type" value="Genomic_DNA"/>
</dbReference>
<sequence>MDAAFAGLRMFLYSWFASTFFFPSNHYAALVFMLYTPSLCLYLSLSFSLCLLARHPAPAFFGLPACLSFKTGLRLATRWTFWDGVFAYRNDGPEHNTTRPLLEPLCGTDMYVAAPRRAQQDLEAACNTGIGNGTCKHRRHLRQPCCAWRNAGHSS</sequence>
<name>A0A6A6B6B3_9PEZI</name>
<evidence type="ECO:0000313" key="1">
    <source>
        <dbReference type="EMBL" id="KAF2139662.1"/>
    </source>
</evidence>
<dbReference type="RefSeq" id="XP_033395375.1">
    <property type="nucleotide sequence ID" value="XM_033546947.1"/>
</dbReference>
<evidence type="ECO:0000313" key="2">
    <source>
        <dbReference type="Proteomes" id="UP000799438"/>
    </source>
</evidence>
<dbReference type="GeneID" id="54304454"/>